<sequence>MAEKFNSKQEKNFIKSLFSSNYDYLDKRHVTKPETSFSDKLLKTKSIFNNIKEGEPIPPLVKQKNKKKIGDSGKDWFNMKSHKMTEEAKNEFRILRLRNYIEPGRFYKRAPKKLELPDFFQIGSDKIHASQHFSNRNNAKKNFGEKIREDDETKKSIRERSKAIRDKLKKKKFYKKKNFKKKKKF</sequence>
<evidence type="ECO:0000313" key="5">
    <source>
        <dbReference type="EMBL" id="MES1918960.1"/>
    </source>
</evidence>
<proteinExistence type="predicted"/>
<feature type="compositionally biased region" description="Basic and acidic residues" evidence="3">
    <location>
        <begin position="142"/>
        <end position="162"/>
    </location>
</feature>
<dbReference type="Proteomes" id="UP001439008">
    <property type="component" value="Unassembled WGS sequence"/>
</dbReference>
<dbReference type="InterPro" id="IPR014810">
    <property type="entry name" value="Fcf2_C"/>
</dbReference>
<dbReference type="EMBL" id="JBDODL010000166">
    <property type="protein sequence ID" value="MES1918960.1"/>
    <property type="molecule type" value="Genomic_DNA"/>
</dbReference>
<accession>A0ABV2AH19</accession>
<dbReference type="Pfam" id="PF08698">
    <property type="entry name" value="Fcf2"/>
    <property type="match status" value="1"/>
</dbReference>
<evidence type="ECO:0000256" key="2">
    <source>
        <dbReference type="ARBA" id="ARBA00023242"/>
    </source>
</evidence>
<gene>
    <name evidence="5" type="primary">DNTTIP2</name>
    <name evidence="5" type="ORF">MHBO_000845</name>
</gene>
<evidence type="ECO:0000259" key="4">
    <source>
        <dbReference type="Pfam" id="PF08698"/>
    </source>
</evidence>
<organism evidence="5 6">
    <name type="scientific">Bonamia ostreae</name>
    <dbReference type="NCBI Taxonomy" id="126728"/>
    <lineage>
        <taxon>Eukaryota</taxon>
        <taxon>Sar</taxon>
        <taxon>Rhizaria</taxon>
        <taxon>Endomyxa</taxon>
        <taxon>Ascetosporea</taxon>
        <taxon>Haplosporida</taxon>
        <taxon>Bonamia</taxon>
    </lineage>
</organism>
<dbReference type="InterPro" id="IPR039883">
    <property type="entry name" value="Fcf2/DNTTIP2"/>
</dbReference>
<evidence type="ECO:0000256" key="3">
    <source>
        <dbReference type="SAM" id="MobiDB-lite"/>
    </source>
</evidence>
<comment type="subcellular location">
    <subcellularLocation>
        <location evidence="1">Nucleus</location>
        <location evidence="1">Nucleolus</location>
    </subcellularLocation>
</comment>
<feature type="region of interest" description="Disordered" evidence="3">
    <location>
        <begin position="131"/>
        <end position="162"/>
    </location>
</feature>
<evidence type="ECO:0000313" key="6">
    <source>
        <dbReference type="Proteomes" id="UP001439008"/>
    </source>
</evidence>
<reference evidence="5 6" key="1">
    <citation type="journal article" date="2024" name="BMC Biol.">
        <title>Comparative genomics of Ascetosporea gives new insight into the evolutionary basis for animal parasitism in Rhizaria.</title>
        <authorList>
            <person name="Hiltunen Thoren M."/>
            <person name="Onut-Brannstrom I."/>
            <person name="Alfjorden A."/>
            <person name="Peckova H."/>
            <person name="Swords F."/>
            <person name="Hooper C."/>
            <person name="Holzer A.S."/>
            <person name="Bass D."/>
            <person name="Burki F."/>
        </authorList>
    </citation>
    <scope>NUCLEOTIDE SEQUENCE [LARGE SCALE GENOMIC DNA]</scope>
    <source>
        <strain evidence="5">20-A016</strain>
    </source>
</reference>
<name>A0ABV2AH19_9EUKA</name>
<protein>
    <submittedName>
        <fullName evidence="5">Deoxynucleotidyltransferase terminal-interacting protein 2</fullName>
    </submittedName>
</protein>
<evidence type="ECO:0000256" key="1">
    <source>
        <dbReference type="ARBA" id="ARBA00004604"/>
    </source>
</evidence>
<dbReference type="PANTHER" id="PTHR21686:SF12">
    <property type="entry name" value="DEOXYNUCLEOTIDYLTRANSFERASE TERMINAL-INTERACTING PROTEIN 2"/>
    <property type="match status" value="1"/>
</dbReference>
<comment type="caution">
    <text evidence="5">The sequence shown here is derived from an EMBL/GenBank/DDBJ whole genome shotgun (WGS) entry which is preliminary data.</text>
</comment>
<keyword evidence="2" id="KW-0539">Nucleus</keyword>
<dbReference type="PANTHER" id="PTHR21686">
    <property type="entry name" value="DEOXYNUCLEOTIDYLTRANSFERASE TERMINAL-INTERACTING PROTEIN 2"/>
    <property type="match status" value="1"/>
</dbReference>
<feature type="domain" description="Fcf2 pre-rRNA processing C-terminal" evidence="4">
    <location>
        <begin position="71"/>
        <end position="158"/>
    </location>
</feature>
<keyword evidence="6" id="KW-1185">Reference proteome</keyword>